<protein>
    <submittedName>
        <fullName evidence="1">Uncharacterized protein</fullName>
    </submittedName>
</protein>
<keyword evidence="2" id="KW-1185">Reference proteome</keyword>
<dbReference type="AlphaFoldDB" id="A0A0J7YPH3"/>
<gene>
    <name evidence="1" type="ORF">BVRB_040070</name>
</gene>
<feature type="non-terminal residue" evidence="1">
    <location>
        <position position="75"/>
    </location>
</feature>
<reference evidence="1 2" key="1">
    <citation type="journal article" date="2014" name="Nature">
        <title>The genome of the recently domesticated crop plant sugar beet (Beta vulgaris).</title>
        <authorList>
            <person name="Dohm J.C."/>
            <person name="Minoche A.E."/>
            <person name="Holtgrawe D."/>
            <person name="Capella-Gutierrez S."/>
            <person name="Zakrzewski F."/>
            <person name="Tafer H."/>
            <person name="Rupp O."/>
            <person name="Sorensen T.R."/>
            <person name="Stracke R."/>
            <person name="Reinhardt R."/>
            <person name="Goesmann A."/>
            <person name="Kraft T."/>
            <person name="Schulz B."/>
            <person name="Stadler P.F."/>
            <person name="Schmidt T."/>
            <person name="Gabaldon T."/>
            <person name="Lehrach H."/>
            <person name="Weisshaar B."/>
            <person name="Himmelbauer H."/>
        </authorList>
    </citation>
    <scope>NUCLEOTIDE SEQUENCE [LARGE SCALE GENOMIC DNA]</scope>
    <source>
        <tissue evidence="1">Taproot</tissue>
    </source>
</reference>
<dbReference type="Gramene" id="KMS65038">
    <property type="protein sequence ID" value="KMS65038"/>
    <property type="gene ID" value="BVRB_040070"/>
</dbReference>
<name>A0A0J7YPH3_BETVV</name>
<sequence>MERLMEEGIWFENDLVRSVAGLGRHIDRVVCSSDEVWQCWLFDGRVFFSSEIRDMCERTLQLGLSPIIRSPSKTA</sequence>
<evidence type="ECO:0000313" key="1">
    <source>
        <dbReference type="EMBL" id="KMS65038.1"/>
    </source>
</evidence>
<accession>A0A0J7YPH3</accession>
<organism evidence="1 2">
    <name type="scientific">Beta vulgaris subsp. vulgaris</name>
    <name type="common">Beet</name>
    <dbReference type="NCBI Taxonomy" id="3555"/>
    <lineage>
        <taxon>Eukaryota</taxon>
        <taxon>Viridiplantae</taxon>
        <taxon>Streptophyta</taxon>
        <taxon>Embryophyta</taxon>
        <taxon>Tracheophyta</taxon>
        <taxon>Spermatophyta</taxon>
        <taxon>Magnoliopsida</taxon>
        <taxon>eudicotyledons</taxon>
        <taxon>Gunneridae</taxon>
        <taxon>Pentapetalae</taxon>
        <taxon>Caryophyllales</taxon>
        <taxon>Chenopodiaceae</taxon>
        <taxon>Betoideae</taxon>
        <taxon>Beta</taxon>
    </lineage>
</organism>
<evidence type="ECO:0000313" key="2">
    <source>
        <dbReference type="Proteomes" id="UP000035740"/>
    </source>
</evidence>
<proteinExistence type="predicted"/>
<dbReference type="EMBL" id="KQ115975">
    <property type="protein sequence ID" value="KMS65038.1"/>
    <property type="molecule type" value="Genomic_DNA"/>
</dbReference>
<dbReference type="Proteomes" id="UP000035740">
    <property type="component" value="Unassembled WGS sequence"/>
</dbReference>